<comment type="subcellular location">
    <subcellularLocation>
        <location evidence="1">Plastid</location>
    </subcellularLocation>
</comment>
<accession>A0A6C0LGB3</accession>
<dbReference type="EMBL" id="MN740474">
    <property type="protein sequence ID" value="QHU28731.1"/>
    <property type="molecule type" value="Genomic_DNA"/>
</dbReference>
<keyword evidence="3" id="KW-0602">Photosynthesis</keyword>
<name>A0A6C0LGB3_9ZZZZ</name>
<proteinExistence type="predicted"/>
<dbReference type="GO" id="GO:0009536">
    <property type="term" value="C:plastid"/>
    <property type="evidence" value="ECO:0007669"/>
    <property type="project" value="UniProtKB-SubCell"/>
</dbReference>
<evidence type="ECO:0000256" key="2">
    <source>
        <dbReference type="ARBA" id="ARBA00022528"/>
    </source>
</evidence>
<keyword evidence="2" id="KW-0150">Chloroplast</keyword>
<dbReference type="InterPro" id="IPR001344">
    <property type="entry name" value="Chloro_AB-bd_pln"/>
</dbReference>
<evidence type="ECO:0000256" key="3">
    <source>
        <dbReference type="ARBA" id="ARBA00022531"/>
    </source>
</evidence>
<dbReference type="GO" id="GO:0009765">
    <property type="term" value="P:photosynthesis, light harvesting"/>
    <property type="evidence" value="ECO:0007669"/>
    <property type="project" value="InterPro"/>
</dbReference>
<dbReference type="SUPFAM" id="SSF103511">
    <property type="entry name" value="Chlorophyll a-b binding protein"/>
    <property type="match status" value="1"/>
</dbReference>
<reference evidence="5" key="1">
    <citation type="journal article" date="2020" name="Nature">
        <title>Giant virus diversity and host interactions through global metagenomics.</title>
        <authorList>
            <person name="Schulz F."/>
            <person name="Roux S."/>
            <person name="Paez-Espino D."/>
            <person name="Jungbluth S."/>
            <person name="Walsh D.A."/>
            <person name="Denef V.J."/>
            <person name="McMahon K.D."/>
            <person name="Konstantinidis K.T."/>
            <person name="Eloe-Fadrosh E.A."/>
            <person name="Kyrpides N.C."/>
            <person name="Woyke T."/>
        </authorList>
    </citation>
    <scope>NUCLEOTIDE SEQUENCE</scope>
    <source>
        <strain evidence="5">GVMAG-M-3300027791-30</strain>
    </source>
</reference>
<dbReference type="Pfam" id="PF00504">
    <property type="entry name" value="Chloroa_b-bind"/>
    <property type="match status" value="1"/>
</dbReference>
<dbReference type="Gene3D" id="1.10.3460.10">
    <property type="entry name" value="Chlorophyll a/b binding protein domain"/>
    <property type="match status" value="1"/>
</dbReference>
<dbReference type="PANTHER" id="PTHR21649">
    <property type="entry name" value="CHLOROPHYLL A/B BINDING PROTEIN"/>
    <property type="match status" value="1"/>
</dbReference>
<dbReference type="AlphaFoldDB" id="A0A6C0LGB3"/>
<dbReference type="GO" id="GO:0016020">
    <property type="term" value="C:membrane"/>
    <property type="evidence" value="ECO:0007669"/>
    <property type="project" value="InterPro"/>
</dbReference>
<evidence type="ECO:0008006" key="6">
    <source>
        <dbReference type="Google" id="ProtNLM"/>
    </source>
</evidence>
<dbReference type="InterPro" id="IPR022796">
    <property type="entry name" value="Chloroa_b-bind"/>
</dbReference>
<evidence type="ECO:0000256" key="1">
    <source>
        <dbReference type="ARBA" id="ARBA00004474"/>
    </source>
</evidence>
<sequence length="171" mass="18867">MGPVMNIATVIMTFISCVSGLTPTITSTQKVSKFVQEAELKHGRVAMVSTLTIPTLEILNGNHQGIYELSSQPITFQLSLLGVFACSEVSQLLKAYQYPMEPMKWFNIKECHVPGEYSFDPLGFSNTTESLSDYKRTELFNGRVAMLAVFGIIVQELCTDKTVIDTLVGGM</sequence>
<protein>
    <recommendedName>
        <fullName evidence="6">Chlorophyll a-b binding protein, chloroplastic</fullName>
    </recommendedName>
</protein>
<organism evidence="5">
    <name type="scientific">viral metagenome</name>
    <dbReference type="NCBI Taxonomy" id="1070528"/>
    <lineage>
        <taxon>unclassified sequences</taxon>
        <taxon>metagenomes</taxon>
        <taxon>organismal metagenomes</taxon>
    </lineage>
</organism>
<evidence type="ECO:0000313" key="5">
    <source>
        <dbReference type="EMBL" id="QHU28731.1"/>
    </source>
</evidence>
<evidence type="ECO:0000256" key="4">
    <source>
        <dbReference type="ARBA" id="ARBA00022640"/>
    </source>
</evidence>
<keyword evidence="4" id="KW-0934">Plastid</keyword>